<dbReference type="PANTHER" id="PTHR11092">
    <property type="entry name" value="SUGAR NUCLEOTIDE EPIMERASE RELATED"/>
    <property type="match status" value="1"/>
</dbReference>
<reference evidence="3" key="1">
    <citation type="journal article" date="2019" name="bioRxiv">
        <title>The Genome of the Zebra Mussel, Dreissena polymorpha: A Resource for Invasive Species Research.</title>
        <authorList>
            <person name="McCartney M.A."/>
            <person name="Auch B."/>
            <person name="Kono T."/>
            <person name="Mallez S."/>
            <person name="Zhang Y."/>
            <person name="Obille A."/>
            <person name="Becker A."/>
            <person name="Abrahante J.E."/>
            <person name="Garbe J."/>
            <person name="Badalamenti J.P."/>
            <person name="Herman A."/>
            <person name="Mangelson H."/>
            <person name="Liachko I."/>
            <person name="Sullivan S."/>
            <person name="Sone E.D."/>
            <person name="Koren S."/>
            <person name="Silverstein K.A.T."/>
            <person name="Beckman K.B."/>
            <person name="Gohl D.M."/>
        </authorList>
    </citation>
    <scope>NUCLEOTIDE SEQUENCE</scope>
    <source>
        <strain evidence="3">Duluth1</strain>
        <tissue evidence="3">Whole animal</tissue>
    </source>
</reference>
<dbReference type="Proteomes" id="UP000828390">
    <property type="component" value="Unassembled WGS sequence"/>
</dbReference>
<evidence type="ECO:0000313" key="3">
    <source>
        <dbReference type="EMBL" id="KAH3711024.1"/>
    </source>
</evidence>
<evidence type="ECO:0000313" key="4">
    <source>
        <dbReference type="Proteomes" id="UP000828390"/>
    </source>
</evidence>
<dbReference type="PANTHER" id="PTHR11092:SF0">
    <property type="entry name" value="EPIMERASE FAMILY PROTEIN SDR39U1"/>
    <property type="match status" value="1"/>
</dbReference>
<dbReference type="SUPFAM" id="SSF51735">
    <property type="entry name" value="NAD(P)-binding Rossmann-fold domains"/>
    <property type="match status" value="1"/>
</dbReference>
<dbReference type="InterPro" id="IPR001509">
    <property type="entry name" value="Epimerase_deHydtase"/>
</dbReference>
<evidence type="ECO:0000259" key="2">
    <source>
        <dbReference type="Pfam" id="PF08338"/>
    </source>
</evidence>
<organism evidence="3 4">
    <name type="scientific">Dreissena polymorpha</name>
    <name type="common">Zebra mussel</name>
    <name type="synonym">Mytilus polymorpha</name>
    <dbReference type="NCBI Taxonomy" id="45954"/>
    <lineage>
        <taxon>Eukaryota</taxon>
        <taxon>Metazoa</taxon>
        <taxon>Spiralia</taxon>
        <taxon>Lophotrochozoa</taxon>
        <taxon>Mollusca</taxon>
        <taxon>Bivalvia</taxon>
        <taxon>Autobranchia</taxon>
        <taxon>Heteroconchia</taxon>
        <taxon>Euheterodonta</taxon>
        <taxon>Imparidentia</taxon>
        <taxon>Neoheterodontei</taxon>
        <taxon>Myida</taxon>
        <taxon>Dreissenoidea</taxon>
        <taxon>Dreissenidae</taxon>
        <taxon>Dreissena</taxon>
    </lineage>
</organism>
<dbReference type="Gene3D" id="3.40.50.720">
    <property type="entry name" value="NAD(P)-binding Rossmann-like Domain"/>
    <property type="match status" value="1"/>
</dbReference>
<reference evidence="3" key="2">
    <citation type="submission" date="2020-11" db="EMBL/GenBank/DDBJ databases">
        <authorList>
            <person name="McCartney M.A."/>
            <person name="Auch B."/>
            <person name="Kono T."/>
            <person name="Mallez S."/>
            <person name="Becker A."/>
            <person name="Gohl D.M."/>
            <person name="Silverstein K.A.T."/>
            <person name="Koren S."/>
            <person name="Bechman K.B."/>
            <person name="Herman A."/>
            <person name="Abrahante J.E."/>
            <person name="Garbe J."/>
        </authorList>
    </citation>
    <scope>NUCLEOTIDE SEQUENCE</scope>
    <source>
        <strain evidence="3">Duluth1</strain>
        <tissue evidence="3">Whole animal</tissue>
    </source>
</reference>
<dbReference type="InterPro" id="IPR036291">
    <property type="entry name" value="NAD(P)-bd_dom_sf"/>
</dbReference>
<dbReference type="NCBIfam" id="TIGR01777">
    <property type="entry name" value="yfcH"/>
    <property type="match status" value="1"/>
</dbReference>
<proteinExistence type="predicted"/>
<dbReference type="InterPro" id="IPR013549">
    <property type="entry name" value="DUF1731"/>
</dbReference>
<protein>
    <recommendedName>
        <fullName evidence="5">Epimerase family protein SDR39U1</fullName>
    </recommendedName>
</protein>
<gene>
    <name evidence="3" type="ORF">DPMN_070523</name>
</gene>
<sequence length="300" mass="32887">MSVLIGGGTGFVGRHLSKMLREKGHRVIVVSRTAGKEKLTWDDVKKNGLPSGCTAVVNLAGRLILEPFKRLDEKYLKELHDSRIDTSKLLVSAITSANVPPKVFVTISGVGYYPPSPTATYTEDGVNGSDWLAKLAKEWEAAGVLPEHVTTRRVIVRSGVVLGADGGMIKTLLPVPAAVYLPMLQLGSGKQWFPWIHVKDIAGIITHAIEKEHMKGVLNGVAPHAINNKDFTEAFNKAFKKMSYGPMFVPAFTLNMVYGSEMAKIVLEGQKVVPERTLEAGYEYFYPSINDSMKEISAKF</sequence>
<feature type="domain" description="NAD-dependent epimerase/dehydratase" evidence="1">
    <location>
        <begin position="3"/>
        <end position="211"/>
    </location>
</feature>
<comment type="caution">
    <text evidence="3">The sequence shown here is derived from an EMBL/GenBank/DDBJ whole genome shotgun (WGS) entry which is preliminary data.</text>
</comment>
<dbReference type="OrthoDB" id="276721at2759"/>
<dbReference type="Pfam" id="PF08338">
    <property type="entry name" value="DUF1731"/>
    <property type="match status" value="1"/>
</dbReference>
<evidence type="ECO:0000259" key="1">
    <source>
        <dbReference type="Pfam" id="PF01370"/>
    </source>
</evidence>
<dbReference type="EMBL" id="JAIWYP010000014">
    <property type="protein sequence ID" value="KAH3711024.1"/>
    <property type="molecule type" value="Genomic_DNA"/>
</dbReference>
<dbReference type="AlphaFoldDB" id="A0A9D3Z3A0"/>
<accession>A0A9D3Z3A0</accession>
<feature type="domain" description="DUF1731" evidence="2">
    <location>
        <begin position="249"/>
        <end position="295"/>
    </location>
</feature>
<dbReference type="InterPro" id="IPR010099">
    <property type="entry name" value="SDR39U1"/>
</dbReference>
<name>A0A9D3Z3A0_DREPO</name>
<dbReference type="Pfam" id="PF01370">
    <property type="entry name" value="Epimerase"/>
    <property type="match status" value="1"/>
</dbReference>
<evidence type="ECO:0008006" key="5">
    <source>
        <dbReference type="Google" id="ProtNLM"/>
    </source>
</evidence>
<keyword evidence="4" id="KW-1185">Reference proteome</keyword>